<keyword evidence="6 8" id="KW-0472">Membrane</keyword>
<dbReference type="PROSITE" id="PS50850">
    <property type="entry name" value="MFS"/>
    <property type="match status" value="1"/>
</dbReference>
<dbReference type="Gene3D" id="1.20.1720.10">
    <property type="entry name" value="Multidrug resistance protein D"/>
    <property type="match status" value="1"/>
</dbReference>
<evidence type="ECO:0000256" key="7">
    <source>
        <dbReference type="SAM" id="MobiDB-lite"/>
    </source>
</evidence>
<comment type="subcellular location">
    <subcellularLocation>
        <location evidence="1">Cell membrane</location>
        <topology evidence="1">Multi-pass membrane protein</topology>
    </subcellularLocation>
</comment>
<proteinExistence type="predicted"/>
<feature type="transmembrane region" description="Helical" evidence="8">
    <location>
        <begin position="159"/>
        <end position="180"/>
    </location>
</feature>
<evidence type="ECO:0000256" key="3">
    <source>
        <dbReference type="ARBA" id="ARBA00022475"/>
    </source>
</evidence>
<evidence type="ECO:0000256" key="4">
    <source>
        <dbReference type="ARBA" id="ARBA00022692"/>
    </source>
</evidence>
<protein>
    <submittedName>
        <fullName evidence="10">DHA2 family efflux MFS transporter permease subunit</fullName>
    </submittedName>
</protein>
<dbReference type="Gene3D" id="1.20.1250.20">
    <property type="entry name" value="MFS general substrate transporter like domains"/>
    <property type="match status" value="1"/>
</dbReference>
<reference evidence="10" key="1">
    <citation type="submission" date="2023-04" db="EMBL/GenBank/DDBJ databases">
        <title>Sphingomonas sp. MAHUQ-71 isolated from rice field.</title>
        <authorList>
            <person name="Huq M.A."/>
        </authorList>
    </citation>
    <scope>NUCLEOTIDE SEQUENCE</scope>
    <source>
        <strain evidence="10">MAHUQ-71</strain>
    </source>
</reference>
<dbReference type="CDD" id="cd17503">
    <property type="entry name" value="MFS_LmrB_MDR_like"/>
    <property type="match status" value="1"/>
</dbReference>
<evidence type="ECO:0000259" key="9">
    <source>
        <dbReference type="PROSITE" id="PS50850"/>
    </source>
</evidence>
<accession>A0ABT6MYW3</accession>
<sequence>MASAAKGKRKKKDDPDAGWSNERSAAGNRNPWLIVLVISLATFMEVLDTAIANVSLAHIAGSLAVSNDEATWVLTSYLVANAVIVPISGWLSDVIGRKRFYMLSVLLFSIASLMCGLAPSLGFLVISRILQGIGGGGLAPSEQSFLADTFPPSKRGMAFAAYGVVVVIAPVLGPSIGGWITDNISWHWIFLINVPVGAISLVLVHFLVDEPEALEKERKAKIRKGLNVDAIGFALVALGLGCLEVFMDRGQRDDWFGSGFITAMAIIAVISLVLLVVWELNQKEPIVDLKLLGVPNFAVCFVMMLAVGVIIYGSTQLIPQLLQEVFGYTATDAGLALTLGGAAALLAMPLVGALSGKIQGRFFLGWAFFMQAASMWYFTRINADVSFDHIAVGRLIQAVAIPALFVPINAQAYAGLAPSRYNHASALMNVARNLGGSIGISTAQALLLQREQFHQNRIVESLNPLDPNYVEGLKQIGTTLGGATGGDADQSQLAALYQMATKQAAIISYIDVFHVLAVVMILMVPLSILLKPAKGEH</sequence>
<evidence type="ECO:0000313" key="10">
    <source>
        <dbReference type="EMBL" id="MDH7638250.1"/>
    </source>
</evidence>
<gene>
    <name evidence="10" type="ORF">QGN17_05865</name>
</gene>
<feature type="region of interest" description="Disordered" evidence="7">
    <location>
        <begin position="1"/>
        <end position="23"/>
    </location>
</feature>
<dbReference type="PANTHER" id="PTHR23501:SF174">
    <property type="entry name" value="MULTIDRUG EXPORT PROTEIN EMRB-RELATED"/>
    <property type="match status" value="1"/>
</dbReference>
<feature type="transmembrane region" description="Helical" evidence="8">
    <location>
        <begin position="506"/>
        <end position="530"/>
    </location>
</feature>
<evidence type="ECO:0000313" key="11">
    <source>
        <dbReference type="Proteomes" id="UP001160625"/>
    </source>
</evidence>
<feature type="transmembrane region" description="Helical" evidence="8">
    <location>
        <begin position="362"/>
        <end position="379"/>
    </location>
</feature>
<dbReference type="PANTHER" id="PTHR23501">
    <property type="entry name" value="MAJOR FACILITATOR SUPERFAMILY"/>
    <property type="match status" value="1"/>
</dbReference>
<dbReference type="NCBIfam" id="TIGR00711">
    <property type="entry name" value="efflux_EmrB"/>
    <property type="match status" value="1"/>
</dbReference>
<keyword evidence="3" id="KW-1003">Cell membrane</keyword>
<feature type="transmembrane region" description="Helical" evidence="8">
    <location>
        <begin position="292"/>
        <end position="313"/>
    </location>
</feature>
<comment type="caution">
    <text evidence="10">The sequence shown here is derived from an EMBL/GenBank/DDBJ whole genome shotgun (WGS) entry which is preliminary data.</text>
</comment>
<dbReference type="InterPro" id="IPR005829">
    <property type="entry name" value="Sugar_transporter_CS"/>
</dbReference>
<feature type="compositionally biased region" description="Basic residues" evidence="7">
    <location>
        <begin position="1"/>
        <end position="11"/>
    </location>
</feature>
<keyword evidence="2" id="KW-0813">Transport</keyword>
<evidence type="ECO:0000256" key="2">
    <source>
        <dbReference type="ARBA" id="ARBA00022448"/>
    </source>
</evidence>
<dbReference type="SUPFAM" id="SSF103473">
    <property type="entry name" value="MFS general substrate transporter"/>
    <property type="match status" value="1"/>
</dbReference>
<dbReference type="PRINTS" id="PR01036">
    <property type="entry name" value="TCRTETB"/>
</dbReference>
<feature type="transmembrane region" description="Helical" evidence="8">
    <location>
        <begin position="100"/>
        <end position="123"/>
    </location>
</feature>
<evidence type="ECO:0000256" key="6">
    <source>
        <dbReference type="ARBA" id="ARBA00023136"/>
    </source>
</evidence>
<keyword evidence="5 8" id="KW-1133">Transmembrane helix</keyword>
<organism evidence="10 11">
    <name type="scientific">Sphingomonas oryzagri</name>
    <dbReference type="NCBI Taxonomy" id="3042314"/>
    <lineage>
        <taxon>Bacteria</taxon>
        <taxon>Pseudomonadati</taxon>
        <taxon>Pseudomonadota</taxon>
        <taxon>Alphaproteobacteria</taxon>
        <taxon>Sphingomonadales</taxon>
        <taxon>Sphingomonadaceae</taxon>
        <taxon>Sphingomonas</taxon>
    </lineage>
</organism>
<feature type="transmembrane region" description="Helical" evidence="8">
    <location>
        <begin position="32"/>
        <end position="52"/>
    </location>
</feature>
<feature type="transmembrane region" description="Helical" evidence="8">
    <location>
        <begin position="186"/>
        <end position="208"/>
    </location>
</feature>
<keyword evidence="4 8" id="KW-0812">Transmembrane</keyword>
<evidence type="ECO:0000256" key="5">
    <source>
        <dbReference type="ARBA" id="ARBA00022989"/>
    </source>
</evidence>
<dbReference type="InterPro" id="IPR011701">
    <property type="entry name" value="MFS"/>
</dbReference>
<feature type="transmembrane region" description="Helical" evidence="8">
    <location>
        <begin position="391"/>
        <end position="410"/>
    </location>
</feature>
<dbReference type="Proteomes" id="UP001160625">
    <property type="component" value="Unassembled WGS sequence"/>
</dbReference>
<feature type="transmembrane region" description="Helical" evidence="8">
    <location>
        <begin position="333"/>
        <end position="355"/>
    </location>
</feature>
<dbReference type="Pfam" id="PF07690">
    <property type="entry name" value="MFS_1"/>
    <property type="match status" value="1"/>
</dbReference>
<dbReference type="PROSITE" id="PS00216">
    <property type="entry name" value="SUGAR_TRANSPORT_1"/>
    <property type="match status" value="1"/>
</dbReference>
<dbReference type="InterPro" id="IPR004638">
    <property type="entry name" value="EmrB-like"/>
</dbReference>
<dbReference type="RefSeq" id="WP_281043565.1">
    <property type="nucleotide sequence ID" value="NZ_JARYGZ010000001.1"/>
</dbReference>
<keyword evidence="11" id="KW-1185">Reference proteome</keyword>
<feature type="transmembrane region" description="Helical" evidence="8">
    <location>
        <begin position="259"/>
        <end position="280"/>
    </location>
</feature>
<dbReference type="EMBL" id="JARYGZ010000001">
    <property type="protein sequence ID" value="MDH7638250.1"/>
    <property type="molecule type" value="Genomic_DNA"/>
</dbReference>
<evidence type="ECO:0000256" key="8">
    <source>
        <dbReference type="SAM" id="Phobius"/>
    </source>
</evidence>
<feature type="transmembrane region" description="Helical" evidence="8">
    <location>
        <begin position="72"/>
        <end position="91"/>
    </location>
</feature>
<name>A0ABT6MYW3_9SPHN</name>
<dbReference type="InterPro" id="IPR020846">
    <property type="entry name" value="MFS_dom"/>
</dbReference>
<evidence type="ECO:0000256" key="1">
    <source>
        <dbReference type="ARBA" id="ARBA00004651"/>
    </source>
</evidence>
<dbReference type="InterPro" id="IPR036259">
    <property type="entry name" value="MFS_trans_sf"/>
</dbReference>
<feature type="domain" description="Major facilitator superfamily (MFS) profile" evidence="9">
    <location>
        <begin position="34"/>
        <end position="535"/>
    </location>
</feature>